<evidence type="ECO:0000256" key="1">
    <source>
        <dbReference type="SAM" id="Phobius"/>
    </source>
</evidence>
<evidence type="ECO:0000259" key="2">
    <source>
        <dbReference type="Pfam" id="PF14240"/>
    </source>
</evidence>
<keyword evidence="4" id="KW-1185">Reference proteome</keyword>
<comment type="caution">
    <text evidence="3">The sequence shown here is derived from an EMBL/GenBank/DDBJ whole genome shotgun (WGS) entry which is preliminary data.</text>
</comment>
<organism evidence="3 4">
    <name type="scientific">Stieleria varia</name>
    <dbReference type="NCBI Taxonomy" id="2528005"/>
    <lineage>
        <taxon>Bacteria</taxon>
        <taxon>Pseudomonadati</taxon>
        <taxon>Planctomycetota</taxon>
        <taxon>Planctomycetia</taxon>
        <taxon>Pirellulales</taxon>
        <taxon>Pirellulaceae</taxon>
        <taxon>Stieleria</taxon>
    </lineage>
</organism>
<dbReference type="InterPro" id="IPR005247">
    <property type="entry name" value="YbhB_YbcL/LppC-like"/>
</dbReference>
<protein>
    <submittedName>
        <fullName evidence="3">Putative kinase inhibitor</fullName>
    </submittedName>
</protein>
<dbReference type="InterPro" id="IPR008914">
    <property type="entry name" value="PEBP"/>
</dbReference>
<dbReference type="Pfam" id="PF14240">
    <property type="entry name" value="YHYH"/>
    <property type="match status" value="1"/>
</dbReference>
<sequence length="531" mass="58510">MISDRPLSFTVVAWVLLAGIVTAHDDVHDGAHINNFAPDHAAGSHEFPESAFSSFQHLVRVRRDDQYLWIESNGLPRHGMMTGIRSWQQQVPLPQPYTGQNAWRIPLKPKLAERPISARTNLFRGAIAIAVNGVPIFNALNNRGEDAFLAGELDNWGGHCGRGDDYHYHIAPVHLEAVAGKGNPIAFALDGFPLYGYLDHESSDAGELDEFNGQFDEQGKYHYHATKTYPYINGGLRGVVNVRDGQIDPQPRDSPARPPGNPLRGAAITDFHRDGNQFRLTYELANQKGTIEYTTHDGGRVDFQFQPPGESLRSESYQRRGGIAFLQISAVASDEPERVQDDSTKPKASLIVSSPAFDNGGVLPPDFTCDGAGDSPPLSWTQGPPGTVCYAVSLWHIPGPGDIKSYWLIYDIPATVTELSRNAVDVGVMGLNDKGQAKYDPMCSRGPGEKTYNATVYALSEKPEWNTTQVTRAELLSRIAGITIAEGTLSFRYSRSSISDWRWLALGLATVVVVTWLGFRWHRRSRITTGS</sequence>
<dbReference type="AlphaFoldDB" id="A0A5C6AET6"/>
<dbReference type="PANTHER" id="PTHR30289">
    <property type="entry name" value="UNCHARACTERIZED PROTEIN YBCL-RELATED"/>
    <property type="match status" value="1"/>
</dbReference>
<dbReference type="RefSeq" id="WP_197454890.1">
    <property type="nucleotide sequence ID" value="NZ_CP151726.1"/>
</dbReference>
<dbReference type="Pfam" id="PF01161">
    <property type="entry name" value="PBP"/>
    <property type="match status" value="1"/>
</dbReference>
<reference evidence="3 4" key="1">
    <citation type="submission" date="2019-02" db="EMBL/GenBank/DDBJ databases">
        <title>Deep-cultivation of Planctomycetes and their phenomic and genomic characterization uncovers novel biology.</title>
        <authorList>
            <person name="Wiegand S."/>
            <person name="Jogler M."/>
            <person name="Boedeker C."/>
            <person name="Pinto D."/>
            <person name="Vollmers J."/>
            <person name="Rivas-Marin E."/>
            <person name="Kohn T."/>
            <person name="Peeters S.H."/>
            <person name="Heuer A."/>
            <person name="Rast P."/>
            <person name="Oberbeckmann S."/>
            <person name="Bunk B."/>
            <person name="Jeske O."/>
            <person name="Meyerdierks A."/>
            <person name="Storesund J.E."/>
            <person name="Kallscheuer N."/>
            <person name="Luecker S."/>
            <person name="Lage O.M."/>
            <person name="Pohl T."/>
            <person name="Merkel B.J."/>
            <person name="Hornburger P."/>
            <person name="Mueller R.-W."/>
            <person name="Bruemmer F."/>
            <person name="Labrenz M."/>
            <person name="Spormann A.M."/>
            <person name="Op Den Camp H."/>
            <person name="Overmann J."/>
            <person name="Amann R."/>
            <person name="Jetten M.S.M."/>
            <person name="Mascher T."/>
            <person name="Medema M.H."/>
            <person name="Devos D.P."/>
            <person name="Kaster A.-K."/>
            <person name="Ovreas L."/>
            <person name="Rohde M."/>
            <person name="Galperin M.Y."/>
            <person name="Jogler C."/>
        </authorList>
    </citation>
    <scope>NUCLEOTIDE SEQUENCE [LARGE SCALE GENOMIC DNA]</scope>
    <source>
        <strain evidence="3 4">Pla52n</strain>
    </source>
</reference>
<proteinExistence type="predicted"/>
<keyword evidence="1" id="KW-0812">Transmembrane</keyword>
<keyword evidence="1" id="KW-1133">Transmembrane helix</keyword>
<name>A0A5C6AET6_9BACT</name>
<dbReference type="EMBL" id="SJPN01000006">
    <property type="protein sequence ID" value="TWT98484.1"/>
    <property type="molecule type" value="Genomic_DNA"/>
</dbReference>
<dbReference type="InterPro" id="IPR025924">
    <property type="entry name" value="YHYH_dom"/>
</dbReference>
<accession>A0A5C6AET6</accession>
<gene>
    <name evidence="3" type="ORF">Pla52n_49980</name>
</gene>
<dbReference type="PANTHER" id="PTHR30289:SF8">
    <property type="entry name" value="YHYH DOMAIN-CONTAINING PROTEIN"/>
    <property type="match status" value="1"/>
</dbReference>
<dbReference type="InterPro" id="IPR036610">
    <property type="entry name" value="PEBP-like_sf"/>
</dbReference>
<feature type="domain" description="YHYH" evidence="2">
    <location>
        <begin position="103"/>
        <end position="203"/>
    </location>
</feature>
<keyword evidence="1" id="KW-0472">Membrane</keyword>
<dbReference type="Proteomes" id="UP000320176">
    <property type="component" value="Unassembled WGS sequence"/>
</dbReference>
<evidence type="ECO:0000313" key="3">
    <source>
        <dbReference type="EMBL" id="TWT98484.1"/>
    </source>
</evidence>
<dbReference type="CDD" id="cd00865">
    <property type="entry name" value="PEBP_bact_arch"/>
    <property type="match status" value="1"/>
</dbReference>
<dbReference type="SUPFAM" id="SSF49777">
    <property type="entry name" value="PEBP-like"/>
    <property type="match status" value="1"/>
</dbReference>
<evidence type="ECO:0000313" key="4">
    <source>
        <dbReference type="Proteomes" id="UP000320176"/>
    </source>
</evidence>
<feature type="transmembrane region" description="Helical" evidence="1">
    <location>
        <begin position="501"/>
        <end position="519"/>
    </location>
</feature>
<dbReference type="Gene3D" id="3.90.280.10">
    <property type="entry name" value="PEBP-like"/>
    <property type="match status" value="1"/>
</dbReference>